<comment type="catalytic activity">
    <reaction evidence="7">
        <text>Couples ATP hydrolysis with the unwinding of duplex DNA by translocating in the 3'-5' direction.</text>
        <dbReference type="EC" id="5.6.2.4"/>
    </reaction>
</comment>
<dbReference type="InterPro" id="IPR013986">
    <property type="entry name" value="DExx_box_DNA_helicase_dom_sf"/>
</dbReference>
<keyword evidence="3 10" id="KW-0378">Hydrolase</keyword>
<keyword evidence="5 10" id="KW-0067">ATP-binding</keyword>
<dbReference type="SUPFAM" id="SSF52540">
    <property type="entry name" value="P-loop containing nucleoside triphosphate hydrolases"/>
    <property type="match status" value="1"/>
</dbReference>
<dbReference type="InterPro" id="IPR000212">
    <property type="entry name" value="DNA_helicase_UvrD/REP"/>
</dbReference>
<evidence type="ECO:0000256" key="1">
    <source>
        <dbReference type="ARBA" id="ARBA00009922"/>
    </source>
</evidence>
<evidence type="ECO:0000256" key="6">
    <source>
        <dbReference type="ARBA" id="ARBA00023235"/>
    </source>
</evidence>
<keyword evidence="6" id="KW-0413">Isomerase</keyword>
<dbReference type="PANTHER" id="PTHR11070:SF3">
    <property type="entry name" value="DNA 3'-5' HELICASE"/>
    <property type="match status" value="1"/>
</dbReference>
<evidence type="ECO:0000259" key="11">
    <source>
        <dbReference type="PROSITE" id="PS51198"/>
    </source>
</evidence>
<comment type="catalytic activity">
    <reaction evidence="9">
        <text>ATP + H2O = ADP + phosphate + H(+)</text>
        <dbReference type="Rhea" id="RHEA:13065"/>
        <dbReference type="ChEBI" id="CHEBI:15377"/>
        <dbReference type="ChEBI" id="CHEBI:15378"/>
        <dbReference type="ChEBI" id="CHEBI:30616"/>
        <dbReference type="ChEBI" id="CHEBI:43474"/>
        <dbReference type="ChEBI" id="CHEBI:456216"/>
        <dbReference type="EC" id="5.6.2.4"/>
    </reaction>
</comment>
<evidence type="ECO:0000256" key="8">
    <source>
        <dbReference type="ARBA" id="ARBA00034808"/>
    </source>
</evidence>
<dbReference type="PANTHER" id="PTHR11070">
    <property type="entry name" value="UVRD / RECB / PCRA DNA HELICASE FAMILY MEMBER"/>
    <property type="match status" value="1"/>
</dbReference>
<gene>
    <name evidence="12" type="ORF">OEV82_07305</name>
</gene>
<protein>
    <recommendedName>
        <fullName evidence="8">DNA 3'-5' helicase</fullName>
        <ecNumber evidence="8">5.6.2.4</ecNumber>
    </recommendedName>
</protein>
<dbReference type="Proteomes" id="UP001208656">
    <property type="component" value="Unassembled WGS sequence"/>
</dbReference>
<dbReference type="InterPro" id="IPR014017">
    <property type="entry name" value="DNA_helicase_UvrD-like_C"/>
</dbReference>
<evidence type="ECO:0000256" key="10">
    <source>
        <dbReference type="PROSITE-ProRule" id="PRU00560"/>
    </source>
</evidence>
<evidence type="ECO:0000256" key="4">
    <source>
        <dbReference type="ARBA" id="ARBA00022806"/>
    </source>
</evidence>
<feature type="binding site" evidence="10">
    <location>
        <begin position="20"/>
        <end position="27"/>
    </location>
    <ligand>
        <name>ATP</name>
        <dbReference type="ChEBI" id="CHEBI:30616"/>
    </ligand>
</feature>
<keyword evidence="2 10" id="KW-0547">Nucleotide-binding</keyword>
<evidence type="ECO:0000313" key="13">
    <source>
        <dbReference type="Proteomes" id="UP001208656"/>
    </source>
</evidence>
<comment type="caution">
    <text evidence="12">The sequence shown here is derived from an EMBL/GenBank/DDBJ whole genome shotgun (WGS) entry which is preliminary data.</text>
</comment>
<evidence type="ECO:0000256" key="3">
    <source>
        <dbReference type="ARBA" id="ARBA00022801"/>
    </source>
</evidence>
<dbReference type="EMBL" id="JAOUSE010000016">
    <property type="protein sequence ID" value="MCU9594262.1"/>
    <property type="molecule type" value="Genomic_DNA"/>
</dbReference>
<dbReference type="PROSITE" id="PS51198">
    <property type="entry name" value="UVRD_HELICASE_ATP_BIND"/>
    <property type="match status" value="1"/>
</dbReference>
<evidence type="ECO:0000313" key="12">
    <source>
        <dbReference type="EMBL" id="MCU9594262.1"/>
    </source>
</evidence>
<evidence type="ECO:0000256" key="7">
    <source>
        <dbReference type="ARBA" id="ARBA00034617"/>
    </source>
</evidence>
<feature type="domain" description="UvrD-like helicase ATP-binding" evidence="11">
    <location>
        <begin position="1"/>
        <end position="302"/>
    </location>
</feature>
<sequence>MITITSNDQIPIEQHFKIIAGPGAGKTHWLVNHIKNTVKNSVRLEKTRKIACITYTNIAVETIMKRLGTSVANRVEVSTIHSFLYMHVVKPYLFLIADEFEVNFQKVNGHDIVLPQRRIVEKWLENHSRKSDLKHPNSISQLQFVEVKKNSLWSWLSNLQYKFDVDGNLKLVGNRDKAGSIIKVVEILEDDLLSYKKLSWAKGKIDHDDVLFFSYVLVTKYPFILKVLRAKFPYFFLDEFQDTNPIQSKIIKLIAEEETIVGIIGDPAQSIYSFQGASLKEFNNFQLENMVEYQILENRRSSNQIIDLLNSVRMDIVQNKYKNIDNDVPILFIGKPIDAFNRIKQLYGEDIIIHTLSRDNLTANAMKSMITLDGMNTNLLTIFKEADTDPKRYKIILNSVESVEFARIGDYKNALEKMKELFSDYSNKEKINNSIILLQELLRNYSNYKDKPIMDFYNILKPYFKSMAGFRKGAAKDFYNRNLYKHIAICINYKDDISHHRTIHKAKGDEFENVLLISESDEFLISPDLENEEEHRIYYVGMSRAISLLFIVVPKLLEKEQKFIKEKYSIRIEDLSDIPQLN</sequence>
<dbReference type="Pfam" id="PF00580">
    <property type="entry name" value="UvrD-helicase"/>
    <property type="match status" value="1"/>
</dbReference>
<keyword evidence="13" id="KW-1185">Reference proteome</keyword>
<dbReference type="RefSeq" id="WP_263061465.1">
    <property type="nucleotide sequence ID" value="NZ_JAOUSE010000016.1"/>
</dbReference>
<dbReference type="InterPro" id="IPR027417">
    <property type="entry name" value="P-loop_NTPase"/>
</dbReference>
<dbReference type="Pfam" id="PF13361">
    <property type="entry name" value="UvrD_C"/>
    <property type="match status" value="1"/>
</dbReference>
<name>A0ABT2WEZ3_9BACI</name>
<evidence type="ECO:0000256" key="5">
    <source>
        <dbReference type="ARBA" id="ARBA00022840"/>
    </source>
</evidence>
<dbReference type="Gene3D" id="1.10.10.160">
    <property type="match status" value="1"/>
</dbReference>
<comment type="similarity">
    <text evidence="1">Belongs to the helicase family. UvrD subfamily.</text>
</comment>
<evidence type="ECO:0000256" key="2">
    <source>
        <dbReference type="ARBA" id="ARBA00022741"/>
    </source>
</evidence>
<proteinExistence type="inferred from homology"/>
<evidence type="ECO:0000256" key="9">
    <source>
        <dbReference type="ARBA" id="ARBA00048988"/>
    </source>
</evidence>
<dbReference type="Gene3D" id="3.40.50.300">
    <property type="entry name" value="P-loop containing nucleotide triphosphate hydrolases"/>
    <property type="match status" value="2"/>
</dbReference>
<reference evidence="12 13" key="1">
    <citation type="submission" date="2022-10" db="EMBL/GenBank/DDBJ databases">
        <title>Description of Fervidibacillus gen. nov. in the family Fervidibacillaceae fam. nov. with two species, Fervidibacillus albus sp. nov., and Fervidibacillus halotolerans sp. nov., isolated from tidal flat sediments.</title>
        <authorList>
            <person name="Kwon K.K."/>
            <person name="Yang S.-H."/>
        </authorList>
    </citation>
    <scope>NUCLEOTIDE SEQUENCE [LARGE SCALE GENOMIC DNA]</scope>
    <source>
        <strain evidence="12 13">DSM 23332</strain>
    </source>
</reference>
<dbReference type="EC" id="5.6.2.4" evidence="8"/>
<accession>A0ABT2WEZ3</accession>
<keyword evidence="4 10" id="KW-0347">Helicase</keyword>
<dbReference type="InterPro" id="IPR014016">
    <property type="entry name" value="UvrD-like_ATP-bd"/>
</dbReference>
<dbReference type="GO" id="GO:0004386">
    <property type="term" value="F:helicase activity"/>
    <property type="evidence" value="ECO:0007669"/>
    <property type="project" value="UniProtKB-KW"/>
</dbReference>
<organism evidence="12 13">
    <name type="scientific">Pallidibacillus thermolactis</name>
    <dbReference type="NCBI Taxonomy" id="251051"/>
    <lineage>
        <taxon>Bacteria</taxon>
        <taxon>Bacillati</taxon>
        <taxon>Bacillota</taxon>
        <taxon>Bacilli</taxon>
        <taxon>Bacillales</taxon>
        <taxon>Bacillaceae</taxon>
        <taxon>Pallidibacillus</taxon>
    </lineage>
</organism>
<dbReference type="Gene3D" id="1.10.486.10">
    <property type="entry name" value="PCRA, domain 4"/>
    <property type="match status" value="1"/>
</dbReference>